<dbReference type="Gene3D" id="2.30.110.10">
    <property type="entry name" value="Electron Transport, Fmn-binding Protein, Chain A"/>
    <property type="match status" value="1"/>
</dbReference>
<evidence type="ECO:0008006" key="3">
    <source>
        <dbReference type="Google" id="ProtNLM"/>
    </source>
</evidence>
<name>A0ABN2SAC2_9MICO</name>
<evidence type="ECO:0000313" key="2">
    <source>
        <dbReference type="Proteomes" id="UP001500013"/>
    </source>
</evidence>
<protein>
    <recommendedName>
        <fullName evidence="3">Deazaflavin-dependent oxidoreductase (Nitroreductase family)</fullName>
    </recommendedName>
</protein>
<proteinExistence type="predicted"/>
<evidence type="ECO:0000313" key="1">
    <source>
        <dbReference type="EMBL" id="GAA1983250.1"/>
    </source>
</evidence>
<organism evidence="1 2">
    <name type="scientific">Terrabacter lapilli</name>
    <dbReference type="NCBI Taxonomy" id="436231"/>
    <lineage>
        <taxon>Bacteria</taxon>
        <taxon>Bacillati</taxon>
        <taxon>Actinomycetota</taxon>
        <taxon>Actinomycetes</taxon>
        <taxon>Micrococcales</taxon>
        <taxon>Intrasporangiaceae</taxon>
        <taxon>Terrabacter</taxon>
    </lineage>
</organism>
<accession>A0ABN2SAC2</accession>
<reference evidence="1 2" key="1">
    <citation type="journal article" date="2019" name="Int. J. Syst. Evol. Microbiol.">
        <title>The Global Catalogue of Microorganisms (GCM) 10K type strain sequencing project: providing services to taxonomists for standard genome sequencing and annotation.</title>
        <authorList>
            <consortium name="The Broad Institute Genomics Platform"/>
            <consortium name="The Broad Institute Genome Sequencing Center for Infectious Disease"/>
            <person name="Wu L."/>
            <person name="Ma J."/>
        </authorList>
    </citation>
    <scope>NUCLEOTIDE SEQUENCE [LARGE SCALE GENOMIC DNA]</scope>
    <source>
        <strain evidence="1 2">JCM 15628</strain>
    </source>
</reference>
<dbReference type="Proteomes" id="UP001500013">
    <property type="component" value="Unassembled WGS sequence"/>
</dbReference>
<gene>
    <name evidence="1" type="ORF">GCM10009817_25810</name>
</gene>
<comment type="caution">
    <text evidence="1">The sequence shown here is derived from an EMBL/GenBank/DDBJ whole genome shotgun (WGS) entry which is preliminary data.</text>
</comment>
<dbReference type="InterPro" id="IPR012349">
    <property type="entry name" value="Split_barrel_FMN-bd"/>
</dbReference>
<dbReference type="PIRSF" id="PIRSF021513">
    <property type="entry name" value="GrhN_RubW_prd"/>
    <property type="match status" value="1"/>
</dbReference>
<dbReference type="InterPro" id="IPR016791">
    <property type="entry name" value="Polyketide_synth_GrhN/RubW_prd"/>
</dbReference>
<sequence length="151" mass="16636">MEQRLAPATMVRIINPVLRAVLSSPLHRIASGGLMVLHVRGRRTGRVYDVPVGRHELDGRLVTFGGGAWRVNLRGGADLEVTLDGRRRRAHAVLEEDPDRVAELFLRLLQGVGPKRANRVGLKVNVDRMPTLEEVRAGTAGRAMVLLTLLD</sequence>
<keyword evidence="2" id="KW-1185">Reference proteome</keyword>
<dbReference type="EMBL" id="BAAAPU010000007">
    <property type="protein sequence ID" value="GAA1983250.1"/>
    <property type="molecule type" value="Genomic_DNA"/>
</dbReference>